<organism evidence="2 3">
    <name type="scientific">Tigriopus californicus</name>
    <name type="common">Marine copepod</name>
    <dbReference type="NCBI Taxonomy" id="6832"/>
    <lineage>
        <taxon>Eukaryota</taxon>
        <taxon>Metazoa</taxon>
        <taxon>Ecdysozoa</taxon>
        <taxon>Arthropoda</taxon>
        <taxon>Crustacea</taxon>
        <taxon>Multicrustacea</taxon>
        <taxon>Hexanauplia</taxon>
        <taxon>Copepoda</taxon>
        <taxon>Harpacticoida</taxon>
        <taxon>Harpacticidae</taxon>
        <taxon>Tigriopus</taxon>
    </lineage>
</organism>
<feature type="chain" id="PRO_5021831700" evidence="1">
    <location>
        <begin position="27"/>
        <end position="175"/>
    </location>
</feature>
<protein>
    <submittedName>
        <fullName evidence="2">Uncharacterized protein</fullName>
    </submittedName>
</protein>
<dbReference type="EMBL" id="VCGU01000002">
    <property type="protein sequence ID" value="TRY79332.1"/>
    <property type="molecule type" value="Genomic_DNA"/>
</dbReference>
<evidence type="ECO:0000313" key="2">
    <source>
        <dbReference type="EMBL" id="TRY79332.1"/>
    </source>
</evidence>
<dbReference type="Proteomes" id="UP000318571">
    <property type="component" value="Chromosome 6"/>
</dbReference>
<name>A0A553PNS3_TIGCA</name>
<feature type="signal peptide" evidence="1">
    <location>
        <begin position="1"/>
        <end position="26"/>
    </location>
</feature>
<reference evidence="2 3" key="1">
    <citation type="journal article" date="2018" name="Nat. Ecol. Evol.">
        <title>Genomic signatures of mitonuclear coevolution across populations of Tigriopus californicus.</title>
        <authorList>
            <person name="Barreto F.S."/>
            <person name="Watson E.T."/>
            <person name="Lima T.G."/>
            <person name="Willett C.S."/>
            <person name="Edmands S."/>
            <person name="Li W."/>
            <person name="Burton R.S."/>
        </authorList>
    </citation>
    <scope>NUCLEOTIDE SEQUENCE [LARGE SCALE GENOMIC DNA]</scope>
    <source>
        <strain evidence="2 3">San Diego</strain>
    </source>
</reference>
<evidence type="ECO:0000313" key="3">
    <source>
        <dbReference type="Proteomes" id="UP000318571"/>
    </source>
</evidence>
<proteinExistence type="predicted"/>
<gene>
    <name evidence="2" type="ORF">TCAL_16040</name>
</gene>
<keyword evidence="1" id="KW-0732">Signal</keyword>
<comment type="caution">
    <text evidence="2">The sequence shown here is derived from an EMBL/GenBank/DDBJ whole genome shotgun (WGS) entry which is preliminary data.</text>
</comment>
<evidence type="ECO:0000256" key="1">
    <source>
        <dbReference type="SAM" id="SignalP"/>
    </source>
</evidence>
<sequence>MMMRQIIPLSVILLAFVPAQVRFVKAMADTPEGCPVCECPEPTLQDSMPMGRSLEGEDNAPELWEEENTDYHILRVPKDMMFGWPYEGGNKRKRRSVGHGGPVGHGYGHGYPGHGYPSHGYPRHGYGHPYRHSPYGYNPYGYGYIHPYSKSGYKFFDNPYKSGELVTDKEYYQSQ</sequence>
<dbReference type="AlphaFoldDB" id="A0A553PNS3"/>
<accession>A0A553PNS3</accession>
<keyword evidence="3" id="KW-1185">Reference proteome</keyword>